<dbReference type="AlphaFoldDB" id="A0A4C1W0X5"/>
<sequence>MKKRLQGEQLKEITKAMKSTRVEKAADRVSLTFDLCSIDIRTSNTALPYRTTVDARLIRGAGGGAPRATKLRLRSHDWRLGVHVSRYRASVVGVKARAHQPATEIGRLPQPWDG</sequence>
<protein>
    <submittedName>
        <fullName evidence="1">Uncharacterized protein</fullName>
    </submittedName>
</protein>
<dbReference type="Proteomes" id="UP000299102">
    <property type="component" value="Unassembled WGS sequence"/>
</dbReference>
<accession>A0A4C1W0X5</accession>
<evidence type="ECO:0000313" key="1">
    <source>
        <dbReference type="EMBL" id="GBP45196.1"/>
    </source>
</evidence>
<keyword evidence="2" id="KW-1185">Reference proteome</keyword>
<reference evidence="1 2" key="1">
    <citation type="journal article" date="2019" name="Commun. Biol.">
        <title>The bagworm genome reveals a unique fibroin gene that provides high tensile strength.</title>
        <authorList>
            <person name="Kono N."/>
            <person name="Nakamura H."/>
            <person name="Ohtoshi R."/>
            <person name="Tomita M."/>
            <person name="Numata K."/>
            <person name="Arakawa K."/>
        </authorList>
    </citation>
    <scope>NUCLEOTIDE SEQUENCE [LARGE SCALE GENOMIC DNA]</scope>
</reference>
<dbReference type="EMBL" id="BGZK01000466">
    <property type="protein sequence ID" value="GBP45196.1"/>
    <property type="molecule type" value="Genomic_DNA"/>
</dbReference>
<organism evidence="1 2">
    <name type="scientific">Eumeta variegata</name>
    <name type="common">Bagworm moth</name>
    <name type="synonym">Eumeta japonica</name>
    <dbReference type="NCBI Taxonomy" id="151549"/>
    <lineage>
        <taxon>Eukaryota</taxon>
        <taxon>Metazoa</taxon>
        <taxon>Ecdysozoa</taxon>
        <taxon>Arthropoda</taxon>
        <taxon>Hexapoda</taxon>
        <taxon>Insecta</taxon>
        <taxon>Pterygota</taxon>
        <taxon>Neoptera</taxon>
        <taxon>Endopterygota</taxon>
        <taxon>Lepidoptera</taxon>
        <taxon>Glossata</taxon>
        <taxon>Ditrysia</taxon>
        <taxon>Tineoidea</taxon>
        <taxon>Psychidae</taxon>
        <taxon>Oiketicinae</taxon>
        <taxon>Eumeta</taxon>
    </lineage>
</organism>
<gene>
    <name evidence="1" type="ORF">EVAR_25901_1</name>
</gene>
<name>A0A4C1W0X5_EUMVA</name>
<comment type="caution">
    <text evidence="1">The sequence shown here is derived from an EMBL/GenBank/DDBJ whole genome shotgun (WGS) entry which is preliminary data.</text>
</comment>
<evidence type="ECO:0000313" key="2">
    <source>
        <dbReference type="Proteomes" id="UP000299102"/>
    </source>
</evidence>
<proteinExistence type="predicted"/>